<dbReference type="Proteomes" id="UP000001055">
    <property type="component" value="Unassembled WGS sequence"/>
</dbReference>
<protein>
    <submittedName>
        <fullName evidence="1">Uncharacterized protein</fullName>
    </submittedName>
</protein>
<dbReference type="AlphaFoldDB" id="Q0UBD5"/>
<organism evidence="1 2">
    <name type="scientific">Phaeosphaeria nodorum (strain SN15 / ATCC MYA-4574 / FGSC 10173)</name>
    <name type="common">Glume blotch fungus</name>
    <name type="synonym">Parastagonospora nodorum</name>
    <dbReference type="NCBI Taxonomy" id="321614"/>
    <lineage>
        <taxon>Eukaryota</taxon>
        <taxon>Fungi</taxon>
        <taxon>Dikarya</taxon>
        <taxon>Ascomycota</taxon>
        <taxon>Pezizomycotina</taxon>
        <taxon>Dothideomycetes</taxon>
        <taxon>Pleosporomycetidae</taxon>
        <taxon>Pleosporales</taxon>
        <taxon>Pleosporineae</taxon>
        <taxon>Phaeosphaeriaceae</taxon>
        <taxon>Parastagonospora</taxon>
    </lineage>
</organism>
<dbReference type="HOGENOM" id="CLU_2923406_0_0_1"/>
<dbReference type="EMBL" id="CH445342">
    <property type="protein sequence ID" value="EAT81428.1"/>
    <property type="molecule type" value="Genomic_DNA"/>
</dbReference>
<sequence>MANIHVQMARSTVNAARQVVSVVRPILIARLGAREIMGRVNKRMDCSDAYFYVAPSPICRS</sequence>
<gene>
    <name evidence="1" type="ORF">SNOG_10929</name>
</gene>
<name>Q0UBD5_PHANO</name>
<dbReference type="KEGG" id="pno:SNOG_10929"/>
<reference evidence="2" key="1">
    <citation type="journal article" date="2007" name="Plant Cell">
        <title>Dothideomycete-plant interactions illuminated by genome sequencing and EST analysis of the wheat pathogen Stagonospora nodorum.</title>
        <authorList>
            <person name="Hane J.K."/>
            <person name="Lowe R.G."/>
            <person name="Solomon P.S."/>
            <person name="Tan K.C."/>
            <person name="Schoch C.L."/>
            <person name="Spatafora J.W."/>
            <person name="Crous P.W."/>
            <person name="Kodira C."/>
            <person name="Birren B.W."/>
            <person name="Galagan J.E."/>
            <person name="Torriani S.F."/>
            <person name="McDonald B.A."/>
            <person name="Oliver R.P."/>
        </authorList>
    </citation>
    <scope>NUCLEOTIDE SEQUENCE [LARGE SCALE GENOMIC DNA]</scope>
    <source>
        <strain evidence="2">SN15 / ATCC MYA-4574 / FGSC 10173</strain>
    </source>
</reference>
<accession>Q0UBD5</accession>
<dbReference type="GeneID" id="5978095"/>
<evidence type="ECO:0000313" key="2">
    <source>
        <dbReference type="Proteomes" id="UP000001055"/>
    </source>
</evidence>
<evidence type="ECO:0000313" key="1">
    <source>
        <dbReference type="EMBL" id="EAT81428.1"/>
    </source>
</evidence>
<dbReference type="RefSeq" id="XP_001801187.1">
    <property type="nucleotide sequence ID" value="XM_001801135.1"/>
</dbReference>
<dbReference type="InParanoid" id="Q0UBD5"/>
<proteinExistence type="predicted"/>